<evidence type="ECO:0000313" key="1">
    <source>
        <dbReference type="EMBL" id="DAD76536.1"/>
    </source>
</evidence>
<proteinExistence type="predicted"/>
<sequence>MKTLLLLLCTSLVLTQCQNPFSKKQRDNHEYYEQQNFSSDWRKNGEVTLYKYNSREREYATWGRYDLYKKVNNGNPVYKVIYYGEDLIIYRNQSYNPTSSRFCDQCKYIAGEYYIKDL</sequence>
<dbReference type="EMBL" id="BK014804">
    <property type="protein sequence ID" value="DAD76536.1"/>
    <property type="molecule type" value="Genomic_DNA"/>
</dbReference>
<accession>A0A8S5M313</accession>
<name>A0A8S5M313_9CAUD</name>
<protein>
    <submittedName>
        <fullName evidence="1">PROTEIN (ALPHA-2U-GLOBULIN)-GLOBULIN, LIPID BINDING PROTEIN.5A</fullName>
    </submittedName>
</protein>
<reference evidence="1" key="1">
    <citation type="journal article" date="2021" name="Proc. Natl. Acad. Sci. U.S.A.">
        <title>A Catalog of Tens of Thousands of Viruses from Human Metagenomes Reveals Hidden Associations with Chronic Diseases.</title>
        <authorList>
            <person name="Tisza M.J."/>
            <person name="Buck C.B."/>
        </authorList>
    </citation>
    <scope>NUCLEOTIDE SEQUENCE</scope>
    <source>
        <strain evidence="1">Ctqpo8</strain>
    </source>
</reference>
<organism evidence="1">
    <name type="scientific">Siphoviridae sp. ctqpo8</name>
    <dbReference type="NCBI Taxonomy" id="2826469"/>
    <lineage>
        <taxon>Viruses</taxon>
        <taxon>Duplodnaviria</taxon>
        <taxon>Heunggongvirae</taxon>
        <taxon>Uroviricota</taxon>
        <taxon>Caudoviricetes</taxon>
    </lineage>
</organism>